<organism evidence="3 4">
    <name type="scientific">Blastocystis sp. subtype 1 (strain ATCC 50177 / NandII)</name>
    <dbReference type="NCBI Taxonomy" id="478820"/>
    <lineage>
        <taxon>Eukaryota</taxon>
        <taxon>Sar</taxon>
        <taxon>Stramenopiles</taxon>
        <taxon>Bigyra</taxon>
        <taxon>Opalozoa</taxon>
        <taxon>Opalinata</taxon>
        <taxon>Blastocystidae</taxon>
        <taxon>Blastocystis</taxon>
    </lineage>
</organism>
<evidence type="ECO:0000313" key="3">
    <source>
        <dbReference type="EMBL" id="OAO16106.1"/>
    </source>
</evidence>
<keyword evidence="1" id="KW-1133">Transmembrane helix</keyword>
<comment type="caution">
    <text evidence="3">The sequence shown here is derived from an EMBL/GenBank/DDBJ whole genome shotgun (WGS) entry which is preliminary data.</text>
</comment>
<feature type="transmembrane region" description="Helical" evidence="1">
    <location>
        <begin position="174"/>
        <end position="192"/>
    </location>
</feature>
<reference evidence="3 4" key="1">
    <citation type="submission" date="2016-05" db="EMBL/GenBank/DDBJ databases">
        <title>Nuclear genome of Blastocystis sp. subtype 1 NandII.</title>
        <authorList>
            <person name="Gentekaki E."/>
            <person name="Curtis B."/>
            <person name="Stairs C."/>
            <person name="Eme L."/>
            <person name="Herman E."/>
            <person name="Klimes V."/>
            <person name="Arias M.C."/>
            <person name="Elias M."/>
            <person name="Hilliou F."/>
            <person name="Klute M."/>
            <person name="Malik S.-B."/>
            <person name="Pightling A."/>
            <person name="Rachubinski R."/>
            <person name="Salas D."/>
            <person name="Schlacht A."/>
            <person name="Suga H."/>
            <person name="Archibald J."/>
            <person name="Ball S.G."/>
            <person name="Clark G."/>
            <person name="Dacks J."/>
            <person name="Van Der Giezen M."/>
            <person name="Tsaousis A."/>
            <person name="Roger A."/>
        </authorList>
    </citation>
    <scope>NUCLEOTIDE SEQUENCE [LARGE SCALE GENOMIC DNA]</scope>
    <source>
        <strain evidence="4">ATCC 50177 / NandII</strain>
    </source>
</reference>
<feature type="chain" id="PRO_5008274643" description="Dolichyl-diphosphooligosaccharide--protein glycosyltransferase subunit 1" evidence="2">
    <location>
        <begin position="21"/>
        <end position="212"/>
    </location>
</feature>
<feature type="signal peptide" evidence="2">
    <location>
        <begin position="1"/>
        <end position="20"/>
    </location>
</feature>
<dbReference type="OrthoDB" id="3360032at2759"/>
<dbReference type="AlphaFoldDB" id="A0A196SIH1"/>
<dbReference type="EMBL" id="LXWW01000099">
    <property type="protein sequence ID" value="OAO16106.1"/>
    <property type="molecule type" value="Genomic_DNA"/>
</dbReference>
<keyword evidence="1" id="KW-0812">Transmembrane</keyword>
<gene>
    <name evidence="3" type="ORF">AV274_2187</name>
</gene>
<keyword evidence="4" id="KW-1185">Reference proteome</keyword>
<protein>
    <recommendedName>
        <fullName evidence="5">Dolichyl-diphosphooligosaccharide--protein glycosyltransferase subunit 1</fullName>
    </recommendedName>
</protein>
<dbReference type="Proteomes" id="UP000078348">
    <property type="component" value="Unassembled WGS sequence"/>
</dbReference>
<evidence type="ECO:0000256" key="2">
    <source>
        <dbReference type="SAM" id="SignalP"/>
    </source>
</evidence>
<proteinExistence type="predicted"/>
<keyword evidence="1" id="KW-0472">Membrane</keyword>
<evidence type="ECO:0008006" key="5">
    <source>
        <dbReference type="Google" id="ProtNLM"/>
    </source>
</evidence>
<sequence length="212" mass="24326">MAPVWTFALLLLSHLCGVTSQTVIENSSHRIFAKPLEVITLDVFLNEEYIIYVEDLKENTNYSVKLSYPGVIPVQYEVFLEEDDSSPSLHRSVHQRRIQDTRLLSFRTDERSRIVRTVVKEDGTSHSEYSLPILHIIPKHLAEGREPEKIRDRYATLVVEPVVMGMTPSLRLEIVLIGVGIAVLYGVTFYYHNPAFRQFILKIVGLDDKKTD</sequence>
<evidence type="ECO:0000256" key="1">
    <source>
        <dbReference type="SAM" id="Phobius"/>
    </source>
</evidence>
<name>A0A196SIH1_BLAHN</name>
<accession>A0A196SIH1</accession>
<keyword evidence="2" id="KW-0732">Signal</keyword>
<evidence type="ECO:0000313" key="4">
    <source>
        <dbReference type="Proteomes" id="UP000078348"/>
    </source>
</evidence>